<dbReference type="Pfam" id="PF00024">
    <property type="entry name" value="PAN_1"/>
    <property type="match status" value="1"/>
</dbReference>
<evidence type="ECO:0000313" key="3">
    <source>
        <dbReference type="EMBL" id="KAK7076898.1"/>
    </source>
</evidence>
<dbReference type="InterPro" id="IPR016187">
    <property type="entry name" value="CTDL_fold"/>
</dbReference>
<name>A0AAN9A6T3_HALRR</name>
<evidence type="ECO:0000313" key="4">
    <source>
        <dbReference type="Proteomes" id="UP001381693"/>
    </source>
</evidence>
<dbReference type="InterPro" id="IPR001304">
    <property type="entry name" value="C-type_lectin-like"/>
</dbReference>
<evidence type="ECO:0000256" key="1">
    <source>
        <dbReference type="SAM" id="SignalP"/>
    </source>
</evidence>
<sequence>MWWREWLYILLLLHKRNAFGYDTVSLTFTRIYDGGTKINVPYTSFQAFSRTICSAICQNKSGCWLFTWDTATGECRIQTSIQSVITTLTASPTLQSYYVSSINDKKITKSPLKGNWYQVGKACEGLNGSLYLPPDSSYSFVLHHVFGTGMFWTGMYREFSVESVWYSMEGYVVSQRPDWKPGQPNNYNGTQYCTAVVNGFLLDVDYDEDVLYGLCEL</sequence>
<dbReference type="InterPro" id="IPR016186">
    <property type="entry name" value="C-type_lectin-like/link_sf"/>
</dbReference>
<evidence type="ECO:0000259" key="2">
    <source>
        <dbReference type="PROSITE" id="PS50041"/>
    </source>
</evidence>
<feature type="signal peptide" evidence="1">
    <location>
        <begin position="1"/>
        <end position="18"/>
    </location>
</feature>
<dbReference type="EMBL" id="JAXCGZ010009518">
    <property type="protein sequence ID" value="KAK7076898.1"/>
    <property type="molecule type" value="Genomic_DNA"/>
</dbReference>
<comment type="caution">
    <text evidence="3">The sequence shown here is derived from an EMBL/GenBank/DDBJ whole genome shotgun (WGS) entry which is preliminary data.</text>
</comment>
<dbReference type="Gene3D" id="3.50.4.10">
    <property type="entry name" value="Hepatocyte Growth Factor"/>
    <property type="match status" value="1"/>
</dbReference>
<proteinExistence type="predicted"/>
<dbReference type="AlphaFoldDB" id="A0AAN9A6T3"/>
<protein>
    <recommendedName>
        <fullName evidence="2">C-type lectin domain-containing protein</fullName>
    </recommendedName>
</protein>
<dbReference type="Gene3D" id="3.10.100.10">
    <property type="entry name" value="Mannose-Binding Protein A, subunit A"/>
    <property type="match status" value="1"/>
</dbReference>
<reference evidence="3 4" key="1">
    <citation type="submission" date="2023-11" db="EMBL/GenBank/DDBJ databases">
        <title>Halocaridina rubra genome assembly.</title>
        <authorList>
            <person name="Smith C."/>
        </authorList>
    </citation>
    <scope>NUCLEOTIDE SEQUENCE [LARGE SCALE GENOMIC DNA]</scope>
    <source>
        <strain evidence="3">EP-1</strain>
        <tissue evidence="3">Whole</tissue>
    </source>
</reference>
<feature type="chain" id="PRO_5042889345" description="C-type lectin domain-containing protein" evidence="1">
    <location>
        <begin position="19"/>
        <end position="217"/>
    </location>
</feature>
<dbReference type="InterPro" id="IPR003609">
    <property type="entry name" value="Pan_app"/>
</dbReference>
<dbReference type="SUPFAM" id="SSF56436">
    <property type="entry name" value="C-type lectin-like"/>
    <property type="match status" value="1"/>
</dbReference>
<accession>A0AAN9A6T3</accession>
<feature type="domain" description="C-type lectin" evidence="2">
    <location>
        <begin position="115"/>
        <end position="216"/>
    </location>
</feature>
<gene>
    <name evidence="3" type="ORF">SK128_001713</name>
</gene>
<dbReference type="PROSITE" id="PS50041">
    <property type="entry name" value="C_TYPE_LECTIN_2"/>
    <property type="match status" value="1"/>
</dbReference>
<keyword evidence="1" id="KW-0732">Signal</keyword>
<dbReference type="CDD" id="cd00037">
    <property type="entry name" value="CLECT"/>
    <property type="match status" value="1"/>
</dbReference>
<dbReference type="Proteomes" id="UP001381693">
    <property type="component" value="Unassembled WGS sequence"/>
</dbReference>
<organism evidence="3 4">
    <name type="scientific">Halocaridina rubra</name>
    <name type="common">Hawaiian red shrimp</name>
    <dbReference type="NCBI Taxonomy" id="373956"/>
    <lineage>
        <taxon>Eukaryota</taxon>
        <taxon>Metazoa</taxon>
        <taxon>Ecdysozoa</taxon>
        <taxon>Arthropoda</taxon>
        <taxon>Crustacea</taxon>
        <taxon>Multicrustacea</taxon>
        <taxon>Malacostraca</taxon>
        <taxon>Eumalacostraca</taxon>
        <taxon>Eucarida</taxon>
        <taxon>Decapoda</taxon>
        <taxon>Pleocyemata</taxon>
        <taxon>Caridea</taxon>
        <taxon>Atyoidea</taxon>
        <taxon>Atyidae</taxon>
        <taxon>Halocaridina</taxon>
    </lineage>
</organism>
<keyword evidence="4" id="KW-1185">Reference proteome</keyword>